<keyword evidence="2" id="KW-1185">Reference proteome</keyword>
<protein>
    <submittedName>
        <fullName evidence="1">Uncharacterized protein</fullName>
    </submittedName>
</protein>
<name>T0F8A4_9LEPT</name>
<organism evidence="1 2">
    <name type="scientific">Leptospira broomii serovar Hurstbridge str. 5399</name>
    <dbReference type="NCBI Taxonomy" id="1049789"/>
    <lineage>
        <taxon>Bacteria</taxon>
        <taxon>Pseudomonadati</taxon>
        <taxon>Spirochaetota</taxon>
        <taxon>Spirochaetia</taxon>
        <taxon>Leptospirales</taxon>
        <taxon>Leptospiraceae</taxon>
        <taxon>Leptospira</taxon>
    </lineage>
</organism>
<dbReference type="Proteomes" id="UP000015454">
    <property type="component" value="Unassembled WGS sequence"/>
</dbReference>
<dbReference type="AlphaFoldDB" id="T0F8A4"/>
<gene>
    <name evidence="1" type="ORF">LEP1GSC050_3071</name>
</gene>
<comment type="caution">
    <text evidence="1">The sequence shown here is derived from an EMBL/GenBank/DDBJ whole genome shotgun (WGS) entry which is preliminary data.</text>
</comment>
<proteinExistence type="predicted"/>
<accession>T0F8A4</accession>
<evidence type="ECO:0000313" key="1">
    <source>
        <dbReference type="EMBL" id="EQA44131.1"/>
    </source>
</evidence>
<reference evidence="1" key="1">
    <citation type="submission" date="2013-05" db="EMBL/GenBank/DDBJ databases">
        <authorList>
            <person name="Harkins D.M."/>
            <person name="Durkin A.S."/>
            <person name="Brinkac L.M."/>
            <person name="Haft D.H."/>
            <person name="Selengut J.D."/>
            <person name="Sanka R."/>
            <person name="DePew J."/>
            <person name="Purushe J."/>
            <person name="Hartskeerl R.A."/>
            <person name="Ahmed A."/>
            <person name="van der Linden H."/>
            <person name="Goris M.G.A."/>
            <person name="Vinetz J.M."/>
            <person name="Sutton G.G."/>
            <person name="Nierman W.C."/>
            <person name="Fouts D.E."/>
        </authorList>
    </citation>
    <scope>NUCLEOTIDE SEQUENCE [LARGE SCALE GENOMIC DNA]</scope>
    <source>
        <strain evidence="1">5399</strain>
    </source>
</reference>
<sequence length="43" mass="4950">MPGILIFLKEKNCEAGFLSELAEQSVIIQDRTRTFFIYGRINS</sequence>
<dbReference type="EMBL" id="AHMO02000008">
    <property type="protein sequence ID" value="EQA44131.1"/>
    <property type="molecule type" value="Genomic_DNA"/>
</dbReference>
<dbReference type="STRING" id="1049789.LEP1GSC050_3071"/>
<evidence type="ECO:0000313" key="2">
    <source>
        <dbReference type="Proteomes" id="UP000015454"/>
    </source>
</evidence>